<dbReference type="EMBL" id="KZ999791">
    <property type="protein sequence ID" value="RKO84728.1"/>
    <property type="molecule type" value="Genomic_DNA"/>
</dbReference>
<reference evidence="3" key="1">
    <citation type="journal article" date="2018" name="Nat. Microbiol.">
        <title>Leveraging single-cell genomics to expand the fungal tree of life.</title>
        <authorList>
            <person name="Ahrendt S.R."/>
            <person name="Quandt C.A."/>
            <person name="Ciobanu D."/>
            <person name="Clum A."/>
            <person name="Salamov A."/>
            <person name="Andreopoulos B."/>
            <person name="Cheng J.F."/>
            <person name="Woyke T."/>
            <person name="Pelin A."/>
            <person name="Henrissat B."/>
            <person name="Reynolds N.K."/>
            <person name="Benny G.L."/>
            <person name="Smith M.E."/>
            <person name="James T.Y."/>
            <person name="Grigoriev I.V."/>
        </authorList>
    </citation>
    <scope>NUCLEOTIDE SEQUENCE [LARGE SCALE GENOMIC DNA]</scope>
</reference>
<keyword evidence="3" id="KW-1185">Reference proteome</keyword>
<dbReference type="Proteomes" id="UP000269721">
    <property type="component" value="Unassembled WGS sequence"/>
</dbReference>
<accession>A0A4P9W1U5</accession>
<evidence type="ECO:0000313" key="2">
    <source>
        <dbReference type="EMBL" id="RKO84728.1"/>
    </source>
</evidence>
<feature type="region of interest" description="Disordered" evidence="1">
    <location>
        <begin position="53"/>
        <end position="73"/>
    </location>
</feature>
<gene>
    <name evidence="2" type="ORF">BDK51DRAFT_32039</name>
</gene>
<evidence type="ECO:0000256" key="1">
    <source>
        <dbReference type="SAM" id="MobiDB-lite"/>
    </source>
</evidence>
<feature type="region of interest" description="Disordered" evidence="1">
    <location>
        <begin position="177"/>
        <end position="235"/>
    </location>
</feature>
<organism evidence="2 3">
    <name type="scientific">Blyttiomyces helicus</name>
    <dbReference type="NCBI Taxonomy" id="388810"/>
    <lineage>
        <taxon>Eukaryota</taxon>
        <taxon>Fungi</taxon>
        <taxon>Fungi incertae sedis</taxon>
        <taxon>Chytridiomycota</taxon>
        <taxon>Chytridiomycota incertae sedis</taxon>
        <taxon>Chytridiomycetes</taxon>
        <taxon>Chytridiomycetes incertae sedis</taxon>
        <taxon>Blyttiomyces</taxon>
    </lineage>
</organism>
<proteinExistence type="predicted"/>
<feature type="compositionally biased region" description="Polar residues" evidence="1">
    <location>
        <begin position="222"/>
        <end position="231"/>
    </location>
</feature>
<name>A0A4P9W1U5_9FUNG</name>
<sequence length="281" mass="31438">MAIVPFLITGSAVFVGIIVRRRQKCVAKENYTHFRTLRQQMGRAITNDVLRSRHHHPECSRSHSVKVKASSNSAKDQNFEPVVRLGLGWEDGGEFPSFKREGRLVISRGYEPVVGQGSAGEHGDELGMPSQIYQQMQDHNLEPSVKLELHREVTNDDDMTHFISTLAQFLRTEWNGGDGGTGNSGNMMLITSGPQTDQKEESSHRERRTGRRDLNPELSRFHSVNTATGRNSAEFGGSIATGCGEIFFRDPCHTTLMARKTRTRVLASKAHDQSFETMVKL</sequence>
<evidence type="ECO:0000313" key="3">
    <source>
        <dbReference type="Proteomes" id="UP000269721"/>
    </source>
</evidence>
<dbReference type="AlphaFoldDB" id="A0A4P9W1U5"/>
<protein>
    <submittedName>
        <fullName evidence="2">Uncharacterized protein</fullName>
    </submittedName>
</protein>